<evidence type="ECO:0000313" key="3">
    <source>
        <dbReference type="EMBL" id="GIM75216.1"/>
    </source>
</evidence>
<accession>A0A919SPB8</accession>
<feature type="region of interest" description="Disordered" evidence="1">
    <location>
        <begin position="1"/>
        <end position="68"/>
    </location>
</feature>
<dbReference type="RefSeq" id="WP_212992365.1">
    <property type="nucleotide sequence ID" value="NZ_BAABEA010000050.1"/>
</dbReference>
<keyword evidence="2" id="KW-1133">Transmembrane helix</keyword>
<feature type="region of interest" description="Disordered" evidence="1">
    <location>
        <begin position="122"/>
        <end position="152"/>
    </location>
</feature>
<feature type="transmembrane region" description="Helical" evidence="2">
    <location>
        <begin position="94"/>
        <end position="116"/>
    </location>
</feature>
<comment type="caution">
    <text evidence="3">The sequence shown here is derived from an EMBL/GenBank/DDBJ whole genome shotgun (WGS) entry which is preliminary data.</text>
</comment>
<organism evidence="3 4">
    <name type="scientific">Actinoplanes auranticolor</name>
    <dbReference type="NCBI Taxonomy" id="47988"/>
    <lineage>
        <taxon>Bacteria</taxon>
        <taxon>Bacillati</taxon>
        <taxon>Actinomycetota</taxon>
        <taxon>Actinomycetes</taxon>
        <taxon>Micromonosporales</taxon>
        <taxon>Micromonosporaceae</taxon>
        <taxon>Actinoplanes</taxon>
    </lineage>
</organism>
<evidence type="ECO:0000256" key="2">
    <source>
        <dbReference type="SAM" id="Phobius"/>
    </source>
</evidence>
<sequence length="232" mass="24369">MSQNGPYPGQGWSAGGQPGSGEPYTEPADPWGDAATHSSPVPETAWGGQPMSVPPSQENSANFHGGYPVAPMNGVPPVWQQPPAPPPRKRNTPIIALVIVLGLLIVGGLATAGWLVQRAGNPQTGASAQPTAAASATNGSVPEPRSSEDARFVGKGQCVRNEGTADDSPDLKIVACASGTYQVLRRVDGRTTGEADAESKCSKVQKYTKWYFYDSELDSLDFVLCLKEYGVD</sequence>
<reference evidence="3" key="1">
    <citation type="submission" date="2021-03" db="EMBL/GenBank/DDBJ databases">
        <title>Whole genome shotgun sequence of Actinoplanes auranticolor NBRC 12245.</title>
        <authorList>
            <person name="Komaki H."/>
            <person name="Tamura T."/>
        </authorList>
    </citation>
    <scope>NUCLEOTIDE SEQUENCE</scope>
    <source>
        <strain evidence="3">NBRC 12245</strain>
    </source>
</reference>
<name>A0A919SPB8_9ACTN</name>
<gene>
    <name evidence="3" type="ORF">Aau02nite_64800</name>
</gene>
<keyword evidence="2" id="KW-0472">Membrane</keyword>
<dbReference type="Proteomes" id="UP000681340">
    <property type="component" value="Unassembled WGS sequence"/>
</dbReference>
<protein>
    <submittedName>
        <fullName evidence="3">Uncharacterized protein</fullName>
    </submittedName>
</protein>
<dbReference type="EMBL" id="BOQL01000055">
    <property type="protein sequence ID" value="GIM75216.1"/>
    <property type="molecule type" value="Genomic_DNA"/>
</dbReference>
<keyword evidence="4" id="KW-1185">Reference proteome</keyword>
<evidence type="ECO:0000313" key="4">
    <source>
        <dbReference type="Proteomes" id="UP000681340"/>
    </source>
</evidence>
<feature type="compositionally biased region" description="Low complexity" evidence="1">
    <location>
        <begin position="122"/>
        <end position="136"/>
    </location>
</feature>
<keyword evidence="2" id="KW-0812">Transmembrane</keyword>
<evidence type="ECO:0000256" key="1">
    <source>
        <dbReference type="SAM" id="MobiDB-lite"/>
    </source>
</evidence>
<dbReference type="AlphaFoldDB" id="A0A919SPB8"/>
<proteinExistence type="predicted"/>